<dbReference type="NCBIfam" id="TIGR00254">
    <property type="entry name" value="GGDEF"/>
    <property type="match status" value="1"/>
</dbReference>
<feature type="transmembrane region" description="Helical" evidence="3">
    <location>
        <begin position="63"/>
        <end position="81"/>
    </location>
</feature>
<dbReference type="RefSeq" id="WP_114959921.1">
    <property type="nucleotide sequence ID" value="NZ_MSZW01000039.1"/>
</dbReference>
<dbReference type="SUPFAM" id="SSF55073">
    <property type="entry name" value="Nucleotide cyclase"/>
    <property type="match status" value="1"/>
</dbReference>
<keyword evidence="6" id="KW-1185">Reference proteome</keyword>
<name>A0A4R3N3X9_9GAMM</name>
<organism evidence="5 6">
    <name type="scientific">Thermomonas haemolytica</name>
    <dbReference type="NCBI Taxonomy" id="141949"/>
    <lineage>
        <taxon>Bacteria</taxon>
        <taxon>Pseudomonadati</taxon>
        <taxon>Pseudomonadota</taxon>
        <taxon>Gammaproteobacteria</taxon>
        <taxon>Lysobacterales</taxon>
        <taxon>Lysobacteraceae</taxon>
        <taxon>Thermomonas</taxon>
    </lineage>
</organism>
<evidence type="ECO:0000259" key="4">
    <source>
        <dbReference type="PROSITE" id="PS50887"/>
    </source>
</evidence>
<evidence type="ECO:0000256" key="2">
    <source>
        <dbReference type="ARBA" id="ARBA00034247"/>
    </source>
</evidence>
<accession>A0A4R3N3X9</accession>
<sequence>MTGLGLRDFWRQLRAPPDTLMLEIGAGGELLVAKLRAGLSLLLLLLPLVNIITGEFSPSEGTAGLLGVVLAVLFSQLWLLLARPPRRLRWLPWATASYDVTLTTLVLVLLALGSPAAGLNSMVVWAFYLVSILMTALRNDGRLTLYTGALAILQYGALAAAVFHLAHAPEQLASADYGTARISNVLQRELLLAIATAITATVVFRMQRLVELSGNDGLTGLPNRTLLVHRFPSLADGARENGGSLSICLLDLDYFRRVNDEAGRAAGDRALRHVVGVFRQALDHGDWLVRLGGEEFVLVMPLPTGRAWERMEALRRELAAAPFQPGRDDDPMRLTFSAGIASWPQDGNDLSQLLRRADLRLRRAKLEGRNRVVARDT</sequence>
<evidence type="ECO:0000313" key="5">
    <source>
        <dbReference type="EMBL" id="TCT23464.1"/>
    </source>
</evidence>
<evidence type="ECO:0000313" key="6">
    <source>
        <dbReference type="Proteomes" id="UP000295414"/>
    </source>
</evidence>
<dbReference type="InterPro" id="IPR043128">
    <property type="entry name" value="Rev_trsase/Diguanyl_cyclase"/>
</dbReference>
<keyword evidence="3" id="KW-0472">Membrane</keyword>
<feature type="transmembrane region" description="Helical" evidence="3">
    <location>
        <begin position="144"/>
        <end position="165"/>
    </location>
</feature>
<comment type="catalytic activity">
    <reaction evidence="2">
        <text>2 GTP = 3',3'-c-di-GMP + 2 diphosphate</text>
        <dbReference type="Rhea" id="RHEA:24898"/>
        <dbReference type="ChEBI" id="CHEBI:33019"/>
        <dbReference type="ChEBI" id="CHEBI:37565"/>
        <dbReference type="ChEBI" id="CHEBI:58805"/>
        <dbReference type="EC" id="2.7.7.65"/>
    </reaction>
</comment>
<keyword evidence="3" id="KW-0812">Transmembrane</keyword>
<dbReference type="EMBL" id="SMAP01000005">
    <property type="protein sequence ID" value="TCT23464.1"/>
    <property type="molecule type" value="Genomic_DNA"/>
</dbReference>
<evidence type="ECO:0000256" key="3">
    <source>
        <dbReference type="SAM" id="Phobius"/>
    </source>
</evidence>
<dbReference type="InterPro" id="IPR000160">
    <property type="entry name" value="GGDEF_dom"/>
</dbReference>
<feature type="domain" description="GGDEF" evidence="4">
    <location>
        <begin position="243"/>
        <end position="377"/>
    </location>
</feature>
<feature type="transmembrane region" description="Helical" evidence="3">
    <location>
        <begin position="39"/>
        <end position="57"/>
    </location>
</feature>
<gene>
    <name evidence="5" type="ORF">EDC34_10554</name>
</gene>
<evidence type="ECO:0000256" key="1">
    <source>
        <dbReference type="ARBA" id="ARBA00012528"/>
    </source>
</evidence>
<dbReference type="OrthoDB" id="9803824at2"/>
<dbReference type="CDD" id="cd01949">
    <property type="entry name" value="GGDEF"/>
    <property type="match status" value="1"/>
</dbReference>
<dbReference type="PANTHER" id="PTHR45138:SF9">
    <property type="entry name" value="DIGUANYLATE CYCLASE DGCM-RELATED"/>
    <property type="match status" value="1"/>
</dbReference>
<dbReference type="AlphaFoldDB" id="A0A4R3N3X9"/>
<dbReference type="Proteomes" id="UP000295414">
    <property type="component" value="Unassembled WGS sequence"/>
</dbReference>
<feature type="transmembrane region" description="Helical" evidence="3">
    <location>
        <begin position="185"/>
        <end position="204"/>
    </location>
</feature>
<dbReference type="SMART" id="SM00267">
    <property type="entry name" value="GGDEF"/>
    <property type="match status" value="1"/>
</dbReference>
<keyword evidence="3" id="KW-1133">Transmembrane helix</keyword>
<dbReference type="EC" id="2.7.7.65" evidence="1"/>
<dbReference type="InterPro" id="IPR029787">
    <property type="entry name" value="Nucleotide_cyclase"/>
</dbReference>
<comment type="caution">
    <text evidence="5">The sequence shown here is derived from an EMBL/GenBank/DDBJ whole genome shotgun (WGS) entry which is preliminary data.</text>
</comment>
<proteinExistence type="predicted"/>
<dbReference type="InterPro" id="IPR050469">
    <property type="entry name" value="Diguanylate_Cyclase"/>
</dbReference>
<protein>
    <recommendedName>
        <fullName evidence="1">diguanylate cyclase</fullName>
        <ecNumber evidence="1">2.7.7.65</ecNumber>
    </recommendedName>
</protein>
<dbReference type="PROSITE" id="PS50887">
    <property type="entry name" value="GGDEF"/>
    <property type="match status" value="1"/>
</dbReference>
<dbReference type="PANTHER" id="PTHR45138">
    <property type="entry name" value="REGULATORY COMPONENTS OF SENSORY TRANSDUCTION SYSTEM"/>
    <property type="match status" value="1"/>
</dbReference>
<dbReference type="GO" id="GO:0052621">
    <property type="term" value="F:diguanylate cyclase activity"/>
    <property type="evidence" value="ECO:0007669"/>
    <property type="project" value="UniProtKB-EC"/>
</dbReference>
<reference evidence="5 6" key="1">
    <citation type="submission" date="2019-03" db="EMBL/GenBank/DDBJ databases">
        <title>Genomic Encyclopedia of Type Strains, Phase IV (KMG-IV): sequencing the most valuable type-strain genomes for metagenomic binning, comparative biology and taxonomic classification.</title>
        <authorList>
            <person name="Goeker M."/>
        </authorList>
    </citation>
    <scope>NUCLEOTIDE SEQUENCE [LARGE SCALE GENOMIC DNA]</scope>
    <source>
        <strain evidence="5 6">DSM 13605</strain>
    </source>
</reference>
<dbReference type="Pfam" id="PF00990">
    <property type="entry name" value="GGDEF"/>
    <property type="match status" value="1"/>
</dbReference>
<dbReference type="Gene3D" id="3.30.70.270">
    <property type="match status" value="1"/>
</dbReference>